<dbReference type="SUPFAM" id="SSF51445">
    <property type="entry name" value="(Trans)glycosidases"/>
    <property type="match status" value="1"/>
</dbReference>
<name>A0A6M3L719_9ZZZZ</name>
<proteinExistence type="predicted"/>
<dbReference type="Gene3D" id="3.20.20.80">
    <property type="entry name" value="Glycosidases"/>
    <property type="match status" value="1"/>
</dbReference>
<evidence type="ECO:0008006" key="2">
    <source>
        <dbReference type="Google" id="ProtNLM"/>
    </source>
</evidence>
<dbReference type="InterPro" id="IPR017853">
    <property type="entry name" value="GH"/>
</dbReference>
<evidence type="ECO:0000313" key="1">
    <source>
        <dbReference type="EMBL" id="QJA90430.1"/>
    </source>
</evidence>
<protein>
    <recommendedName>
        <fullName evidence="2">Beta-N-acetylhexosaminidase</fullName>
    </recommendedName>
</protein>
<gene>
    <name evidence="1" type="ORF">MM415B02376_0004</name>
</gene>
<dbReference type="EMBL" id="MT142912">
    <property type="protein sequence ID" value="QJA90430.1"/>
    <property type="molecule type" value="Genomic_DNA"/>
</dbReference>
<dbReference type="AlphaFoldDB" id="A0A6M3L719"/>
<accession>A0A6M3L719</accession>
<reference evidence="1" key="1">
    <citation type="submission" date="2020-03" db="EMBL/GenBank/DDBJ databases">
        <title>The deep terrestrial virosphere.</title>
        <authorList>
            <person name="Holmfeldt K."/>
            <person name="Nilsson E."/>
            <person name="Simone D."/>
            <person name="Lopez-Fernandez M."/>
            <person name="Wu X."/>
            <person name="de Brujin I."/>
            <person name="Lundin D."/>
            <person name="Andersson A."/>
            <person name="Bertilsson S."/>
            <person name="Dopson M."/>
        </authorList>
    </citation>
    <scope>NUCLEOTIDE SEQUENCE</scope>
    <source>
        <strain evidence="1">MM415B02376</strain>
    </source>
</reference>
<organism evidence="1">
    <name type="scientific">viral metagenome</name>
    <dbReference type="NCBI Taxonomy" id="1070528"/>
    <lineage>
        <taxon>unclassified sequences</taxon>
        <taxon>metagenomes</taxon>
        <taxon>organismal metagenomes</taxon>
    </lineage>
</organism>
<sequence>MSQRLLPLVACHDNIASYQEPAYYADLGFNAVVFEGLGYGTGTPDPEATQTALDAVGVELIPEVQGLGHHGPAALDPEALEVVGQTATCPALARTYERVYQTMAKVINQDTKRIHIGCDEVRYINLNSACLATGKTNAELYAAYVRGCYRMARHFNSNIQVMMWADNMQPATQIWSYLKVTEALAHIPKEVILCMWNYGYDDYDDEGNWFLNTSRLATRIPLSIQWARHSRHKFTGSPRYESVGCNLWMSNLKNAYGSGADCLGVIATNWGGSRAGDAIVTSLAYGD</sequence>